<gene>
    <name evidence="3" type="ORF">SLU01_33790</name>
</gene>
<proteinExistence type="predicted"/>
<evidence type="ECO:0000313" key="3">
    <source>
        <dbReference type="EMBL" id="GEN85067.1"/>
    </source>
</evidence>
<dbReference type="EMBL" id="BJYL01000058">
    <property type="protein sequence ID" value="GEN85067.1"/>
    <property type="molecule type" value="Genomic_DNA"/>
</dbReference>
<evidence type="ECO:0000259" key="2">
    <source>
        <dbReference type="SMART" id="SM00954"/>
    </source>
</evidence>
<dbReference type="Pfam" id="PF04607">
    <property type="entry name" value="RelA_SpoT"/>
    <property type="match status" value="1"/>
</dbReference>
<keyword evidence="4" id="KW-1185">Reference proteome</keyword>
<dbReference type="UniPathway" id="UPA00908">
    <property type="reaction ID" value="UER00884"/>
</dbReference>
<evidence type="ECO:0000313" key="4">
    <source>
        <dbReference type="Proteomes" id="UP000321901"/>
    </source>
</evidence>
<comment type="pathway">
    <text evidence="1">Purine metabolism; ppGpp biosynthesis; ppGpp from GTP: step 1/2.</text>
</comment>
<dbReference type="RefSeq" id="WP_147060512.1">
    <property type="nucleotide sequence ID" value="NZ_BJYL01000058.1"/>
</dbReference>
<dbReference type="Proteomes" id="UP000321901">
    <property type="component" value="Unassembled WGS sequence"/>
</dbReference>
<dbReference type="SMART" id="SM00954">
    <property type="entry name" value="RelA_SpoT"/>
    <property type="match status" value="1"/>
</dbReference>
<dbReference type="InterPro" id="IPR043519">
    <property type="entry name" value="NT_sf"/>
</dbReference>
<accession>A0A511ZC90</accession>
<dbReference type="AlphaFoldDB" id="A0A511ZC90"/>
<name>A0A511ZC90_9BACL</name>
<dbReference type="InterPro" id="IPR007685">
    <property type="entry name" value="RelA_SpoT"/>
</dbReference>
<dbReference type="Gene3D" id="3.30.460.10">
    <property type="entry name" value="Beta Polymerase, domain 2"/>
    <property type="match status" value="1"/>
</dbReference>
<sequence>MEIKLKIERLLSRMLPVIATINNYEVPDLPSMRKTIDRFSPNLLYDKVIDFFIEKSDEISCIDELISKNNDRRIDISYRLKTEQSFFAKWEKNLGKTKQLREVCNDTIGIRFIVEGSPEEILAGILKVVEHGDYTIDIINMYDKPKAVDDGYRGIHLQFRNNPKCFPLEIQFWTQKDALLHFYTHEIIYKMHPNEESNYYSMSLRNCLENLPEKPSSVPISFETYLYKILHANKGGE</sequence>
<feature type="domain" description="RelA/SpoT" evidence="2">
    <location>
        <begin position="78"/>
        <end position="195"/>
    </location>
</feature>
<organism evidence="3 4">
    <name type="scientific">Sporosarcina luteola</name>
    <dbReference type="NCBI Taxonomy" id="582850"/>
    <lineage>
        <taxon>Bacteria</taxon>
        <taxon>Bacillati</taxon>
        <taxon>Bacillota</taxon>
        <taxon>Bacilli</taxon>
        <taxon>Bacillales</taxon>
        <taxon>Caryophanaceae</taxon>
        <taxon>Sporosarcina</taxon>
    </lineage>
</organism>
<comment type="caution">
    <text evidence="3">The sequence shown here is derived from an EMBL/GenBank/DDBJ whole genome shotgun (WGS) entry which is preliminary data.</text>
</comment>
<dbReference type="OrthoDB" id="2225292at2"/>
<reference evidence="3 4" key="1">
    <citation type="submission" date="2019-07" db="EMBL/GenBank/DDBJ databases">
        <title>Whole genome shotgun sequence of Sporosarcina luteola NBRC 105378.</title>
        <authorList>
            <person name="Hosoyama A."/>
            <person name="Uohara A."/>
            <person name="Ohji S."/>
            <person name="Ichikawa N."/>
        </authorList>
    </citation>
    <scope>NUCLEOTIDE SEQUENCE [LARGE SCALE GENOMIC DNA]</scope>
    <source>
        <strain evidence="3 4">NBRC 105378</strain>
    </source>
</reference>
<dbReference type="GO" id="GO:0015970">
    <property type="term" value="P:guanosine tetraphosphate biosynthetic process"/>
    <property type="evidence" value="ECO:0007669"/>
    <property type="project" value="UniProtKB-UniPathway"/>
</dbReference>
<evidence type="ECO:0000256" key="1">
    <source>
        <dbReference type="ARBA" id="ARBA00004976"/>
    </source>
</evidence>
<dbReference type="SUPFAM" id="SSF81301">
    <property type="entry name" value="Nucleotidyltransferase"/>
    <property type="match status" value="1"/>
</dbReference>
<protein>
    <recommendedName>
        <fullName evidence="2">RelA/SpoT domain-containing protein</fullName>
    </recommendedName>
</protein>